<dbReference type="PANTHER" id="PTHR31769">
    <property type="entry name" value="OS07G0462200 PROTEIN-RELATED"/>
    <property type="match status" value="1"/>
</dbReference>
<evidence type="ECO:0000256" key="1">
    <source>
        <dbReference type="ARBA" id="ARBA00004127"/>
    </source>
</evidence>
<sequence>MERRVVLVCIAVGFLGLLSAALGFGAEATRVKTSEVKTSIPGECIYPKKPALALGLSAAVTLMMAQAMINTIAGCLCCKKQHNSSETNWTLALIAFIVSWVTFIIAFLLLLTGAALNDQRGEETMYFGGYCYVVRPGVFAGGALLSLASVSLGIVYYVAVSNFKSTQTWGPQSNQGIAMGQPVIPPQSTQPVFVHEDTYNRRQVP</sequence>
<dbReference type="OrthoDB" id="678343at2759"/>
<evidence type="ECO:0000256" key="3">
    <source>
        <dbReference type="ARBA" id="ARBA00022729"/>
    </source>
</evidence>
<comment type="caution">
    <text evidence="9">The sequence shown here is derived from an EMBL/GenBank/DDBJ whole genome shotgun (WGS) entry which is preliminary data.</text>
</comment>
<name>A0A9D5BVL6_9LILI</name>
<evidence type="ECO:0000256" key="5">
    <source>
        <dbReference type="ARBA" id="ARBA00023136"/>
    </source>
</evidence>
<dbReference type="Pfam" id="PF06749">
    <property type="entry name" value="DUF1218"/>
    <property type="match status" value="1"/>
</dbReference>
<evidence type="ECO:0000256" key="6">
    <source>
        <dbReference type="ARBA" id="ARBA00029467"/>
    </source>
</evidence>
<evidence type="ECO:0000256" key="7">
    <source>
        <dbReference type="SAM" id="Phobius"/>
    </source>
</evidence>
<protein>
    <submittedName>
        <fullName evidence="9">Uncharacterized protein</fullName>
    </submittedName>
</protein>
<keyword evidence="4 7" id="KW-1133">Transmembrane helix</keyword>
<dbReference type="InterPro" id="IPR009606">
    <property type="entry name" value="DEAL/Modifying_wall_lignin1/2"/>
</dbReference>
<evidence type="ECO:0000256" key="4">
    <source>
        <dbReference type="ARBA" id="ARBA00022989"/>
    </source>
</evidence>
<keyword evidence="5 7" id="KW-0472">Membrane</keyword>
<evidence type="ECO:0000256" key="2">
    <source>
        <dbReference type="ARBA" id="ARBA00022692"/>
    </source>
</evidence>
<accession>A0A9D5BVL6</accession>
<dbReference type="AlphaFoldDB" id="A0A9D5BVL6"/>
<keyword evidence="2 7" id="KW-0812">Transmembrane</keyword>
<dbReference type="InterPro" id="IPR052222">
    <property type="entry name" value="DESIGUAL"/>
</dbReference>
<feature type="transmembrane region" description="Helical" evidence="7">
    <location>
        <begin position="136"/>
        <end position="159"/>
    </location>
</feature>
<feature type="signal peptide" evidence="8">
    <location>
        <begin position="1"/>
        <end position="23"/>
    </location>
</feature>
<keyword evidence="3 8" id="KW-0732">Signal</keyword>
<feature type="transmembrane region" description="Helical" evidence="7">
    <location>
        <begin position="52"/>
        <end position="77"/>
    </location>
</feature>
<proteinExistence type="inferred from homology"/>
<feature type="transmembrane region" description="Helical" evidence="7">
    <location>
        <begin position="89"/>
        <end position="116"/>
    </location>
</feature>
<comment type="similarity">
    <text evidence="6">Belongs to the DESIGUAL family.</text>
</comment>
<organism evidence="9 10">
    <name type="scientific">Dioscorea zingiberensis</name>
    <dbReference type="NCBI Taxonomy" id="325984"/>
    <lineage>
        <taxon>Eukaryota</taxon>
        <taxon>Viridiplantae</taxon>
        <taxon>Streptophyta</taxon>
        <taxon>Embryophyta</taxon>
        <taxon>Tracheophyta</taxon>
        <taxon>Spermatophyta</taxon>
        <taxon>Magnoliopsida</taxon>
        <taxon>Liliopsida</taxon>
        <taxon>Dioscoreales</taxon>
        <taxon>Dioscoreaceae</taxon>
        <taxon>Dioscorea</taxon>
    </lineage>
</organism>
<dbReference type="GO" id="GO:0012505">
    <property type="term" value="C:endomembrane system"/>
    <property type="evidence" value="ECO:0007669"/>
    <property type="project" value="UniProtKB-SubCell"/>
</dbReference>
<dbReference type="Proteomes" id="UP001085076">
    <property type="component" value="Unassembled WGS sequence"/>
</dbReference>
<evidence type="ECO:0000313" key="10">
    <source>
        <dbReference type="Proteomes" id="UP001085076"/>
    </source>
</evidence>
<comment type="subcellular location">
    <subcellularLocation>
        <location evidence="1">Endomembrane system</location>
        <topology evidence="1">Multi-pass membrane protein</topology>
    </subcellularLocation>
</comment>
<gene>
    <name evidence="9" type="ORF">J5N97_000185</name>
</gene>
<feature type="chain" id="PRO_5038562039" evidence="8">
    <location>
        <begin position="24"/>
        <end position="205"/>
    </location>
</feature>
<reference evidence="9 10" key="1">
    <citation type="journal article" date="2022" name="Hortic Res">
        <title>The genome of Dioscorea zingiberensis sheds light on the biosynthesis, origin and evolution of the medicinally important diosgenin saponins.</title>
        <authorList>
            <person name="Li Y."/>
            <person name="Tan C."/>
            <person name="Li Z."/>
            <person name="Guo J."/>
            <person name="Li S."/>
            <person name="Chen X."/>
            <person name="Wang C."/>
            <person name="Dai X."/>
            <person name="Yang H."/>
            <person name="Song W."/>
            <person name="Hou L."/>
            <person name="Xu J."/>
            <person name="Tong Z."/>
            <person name="Xu A."/>
            <person name="Yuan X."/>
            <person name="Wang W."/>
            <person name="Yang Q."/>
            <person name="Chen L."/>
            <person name="Sun Z."/>
            <person name="Wang K."/>
            <person name="Pan B."/>
            <person name="Chen J."/>
            <person name="Bao Y."/>
            <person name="Liu F."/>
            <person name="Qi X."/>
            <person name="Gang D.R."/>
            <person name="Wen J."/>
            <person name="Li J."/>
        </authorList>
    </citation>
    <scope>NUCLEOTIDE SEQUENCE [LARGE SCALE GENOMIC DNA]</scope>
    <source>
        <strain evidence="9">Dzin_1.0</strain>
    </source>
</reference>
<evidence type="ECO:0000313" key="9">
    <source>
        <dbReference type="EMBL" id="KAJ0961436.1"/>
    </source>
</evidence>
<keyword evidence="10" id="KW-1185">Reference proteome</keyword>
<dbReference type="EMBL" id="JAGGNH010000021">
    <property type="protein sequence ID" value="KAJ0961436.1"/>
    <property type="molecule type" value="Genomic_DNA"/>
</dbReference>
<evidence type="ECO:0000256" key="8">
    <source>
        <dbReference type="SAM" id="SignalP"/>
    </source>
</evidence>